<sequence>MAKRISLQGANLLRRNLCQPNRLRPFTLRTFSTKAEPPHYSYDTIKKRLEAQPNLVRQFEEALIQLDIAKGRWVDIHYGDDAESVLSDVSISDLQDKDMRTDLSELFGIPYLATASKQEADEAQKTLQGMLFGPKRRPVVASTVRFEGQCKWVFFMVNTGAYYTYLSSQAYQALGLHENDQVLVTLAGHYHNVRMSPRNSHFQDLNFLGWDFLLRNDVSIRSDRKNKTIQLLFEG</sequence>
<name>A0A6A5XNJ1_9PLEO</name>
<dbReference type="Proteomes" id="UP000799778">
    <property type="component" value="Unassembled WGS sequence"/>
</dbReference>
<proteinExistence type="predicted"/>
<gene>
    <name evidence="1" type="ORF">BU24DRAFT_423436</name>
</gene>
<dbReference type="GeneID" id="54285647"/>
<reference evidence="1" key="1">
    <citation type="journal article" date="2020" name="Stud. Mycol.">
        <title>101 Dothideomycetes genomes: a test case for predicting lifestyles and emergence of pathogens.</title>
        <authorList>
            <person name="Haridas S."/>
            <person name="Albert R."/>
            <person name="Binder M."/>
            <person name="Bloem J."/>
            <person name="Labutti K."/>
            <person name="Salamov A."/>
            <person name="Andreopoulos B."/>
            <person name="Baker S."/>
            <person name="Barry K."/>
            <person name="Bills G."/>
            <person name="Bluhm B."/>
            <person name="Cannon C."/>
            <person name="Castanera R."/>
            <person name="Culley D."/>
            <person name="Daum C."/>
            <person name="Ezra D."/>
            <person name="Gonzalez J."/>
            <person name="Henrissat B."/>
            <person name="Kuo A."/>
            <person name="Liang C."/>
            <person name="Lipzen A."/>
            <person name="Lutzoni F."/>
            <person name="Magnuson J."/>
            <person name="Mondo S."/>
            <person name="Nolan M."/>
            <person name="Ohm R."/>
            <person name="Pangilinan J."/>
            <person name="Park H.-J."/>
            <person name="Ramirez L."/>
            <person name="Alfaro M."/>
            <person name="Sun H."/>
            <person name="Tritt A."/>
            <person name="Yoshinaga Y."/>
            <person name="Zwiers L.-H."/>
            <person name="Turgeon B."/>
            <person name="Goodwin S."/>
            <person name="Spatafora J."/>
            <person name="Crous P."/>
            <person name="Grigoriev I."/>
        </authorList>
    </citation>
    <scope>NUCLEOTIDE SEQUENCE</scope>
    <source>
        <strain evidence="1">CBS 175.79</strain>
    </source>
</reference>
<dbReference type="RefSeq" id="XP_033382842.1">
    <property type="nucleotide sequence ID" value="XM_033528250.1"/>
</dbReference>
<evidence type="ECO:0000313" key="1">
    <source>
        <dbReference type="EMBL" id="KAF2014503.1"/>
    </source>
</evidence>
<dbReference type="OrthoDB" id="5414761at2759"/>
<protein>
    <submittedName>
        <fullName evidence="1">Uncharacterized protein</fullName>
    </submittedName>
</protein>
<keyword evidence="2" id="KW-1185">Reference proteome</keyword>
<accession>A0A6A5XNJ1</accession>
<evidence type="ECO:0000313" key="2">
    <source>
        <dbReference type="Proteomes" id="UP000799778"/>
    </source>
</evidence>
<dbReference type="AlphaFoldDB" id="A0A6A5XNJ1"/>
<dbReference type="EMBL" id="ML978070">
    <property type="protein sequence ID" value="KAF2014503.1"/>
    <property type="molecule type" value="Genomic_DNA"/>
</dbReference>
<organism evidence="1 2">
    <name type="scientific">Aaosphaeria arxii CBS 175.79</name>
    <dbReference type="NCBI Taxonomy" id="1450172"/>
    <lineage>
        <taxon>Eukaryota</taxon>
        <taxon>Fungi</taxon>
        <taxon>Dikarya</taxon>
        <taxon>Ascomycota</taxon>
        <taxon>Pezizomycotina</taxon>
        <taxon>Dothideomycetes</taxon>
        <taxon>Pleosporomycetidae</taxon>
        <taxon>Pleosporales</taxon>
        <taxon>Pleosporales incertae sedis</taxon>
        <taxon>Aaosphaeria</taxon>
    </lineage>
</organism>